<accession>A0A078KWX0</accession>
<sequence>MRFSSSLSTDKKLILGFAALYLTFVMFGPIIIIIFAATVAGLIQKKIRDAKTIQRLVEKALTAEDIEDLQVLESRGITLSDTQKLTTLLNAYKRSNQGVITKLTAQSFRLNLTTIYNCFREDYDLGLLAILRDGFLDKNARPDPQIINALLRTLATKNAFDQIEALFSLYPEQILGEIFTLIDEKDASSAEFLVFLTTKKEWLIANRKITNDALQEQTNETLINFLMDIFPDANLKLDNSLIHLINGPSRNVSLENRILKYMQKMDKTEDFYQNLEKVISRVLYRKRLDVAEKIFQENPSLLPTRKAFASGLLYVYSRSAKASELLLKFGADSNAKYSEDLSVLEKGISTTYTPVKKKQRMLDIYRRHGVDLNQRLVDAPKKRCDMTLLGYLPFLNLKVDNNQDFDAIKLQKFLALFLEIPGVSHSNGTLCHHTYMQDSQAYWNFLLDLYFKRLVPQGLMANFSAEFSDDYDRCLKAIYSEEGQYDPDLLYQDYSAGKPIILPVYLTDRFGANHIAVVGLMKTGLYSQLVVQADRGLGRHDFSIFSQPCFDYNSFCKYARTRDAPMLTYTWQSHPVKERLRVDLNKQQDDFCSAISAKFALQIAFFLCLTRQDLDKNEQSNSNAPIEDELIRNNYATSASWYENFCRMAQSTLLSDYRSLQTKYIDQEFLQKVETAIKDNPPSEFTPTELGDLADRSDQPQICTL</sequence>
<keyword evidence="2" id="KW-0472">Membrane</keyword>
<reference evidence="3 4" key="1">
    <citation type="submission" date="2014-06" db="EMBL/GenBank/DDBJ databases">
        <authorList>
            <person name="Urmite Genomes Urmite Genomes"/>
        </authorList>
    </citation>
    <scope>NUCLEOTIDE SEQUENCE [LARGE SCALE GENOMIC DNA]</scope>
</reference>
<keyword evidence="4" id="KW-1185">Reference proteome</keyword>
<organism evidence="3 4">
    <name type="scientific">Legionella massiliensis</name>
    <dbReference type="NCBI Taxonomy" id="1034943"/>
    <lineage>
        <taxon>Bacteria</taxon>
        <taxon>Pseudomonadati</taxon>
        <taxon>Pseudomonadota</taxon>
        <taxon>Gammaproteobacteria</taxon>
        <taxon>Legionellales</taxon>
        <taxon>Legionellaceae</taxon>
        <taxon>Legionella</taxon>
    </lineage>
</organism>
<evidence type="ECO:0000256" key="2">
    <source>
        <dbReference type="SAM" id="Phobius"/>
    </source>
</evidence>
<feature type="transmembrane region" description="Helical" evidence="2">
    <location>
        <begin position="20"/>
        <end position="43"/>
    </location>
</feature>
<evidence type="ECO:0000313" key="4">
    <source>
        <dbReference type="Proteomes" id="UP000044071"/>
    </source>
</evidence>
<name>A0A078KWX0_9GAMM</name>
<dbReference type="STRING" id="1034943.BN59_01800"/>
<evidence type="ECO:0000313" key="3">
    <source>
        <dbReference type="EMBL" id="CDZ77517.1"/>
    </source>
</evidence>
<dbReference type="EMBL" id="CCSB01000002">
    <property type="protein sequence ID" value="CDZ77517.1"/>
    <property type="molecule type" value="Genomic_DNA"/>
</dbReference>
<proteinExistence type="predicted"/>
<gene>
    <name evidence="3" type="ORF">BN59_01800</name>
</gene>
<dbReference type="AlphaFoldDB" id="A0A078KWX0"/>
<feature type="region of interest" description="Disordered" evidence="1">
    <location>
        <begin position="678"/>
        <end position="705"/>
    </location>
</feature>
<dbReference type="Proteomes" id="UP000044071">
    <property type="component" value="Unassembled WGS sequence"/>
</dbReference>
<protein>
    <submittedName>
        <fullName evidence="3">Uncharacterized protein</fullName>
    </submittedName>
</protein>
<keyword evidence="2" id="KW-1133">Transmembrane helix</keyword>
<evidence type="ECO:0000256" key="1">
    <source>
        <dbReference type="SAM" id="MobiDB-lite"/>
    </source>
</evidence>
<keyword evidence="2" id="KW-0812">Transmembrane</keyword>